<accession>A0A1I7HTX4</accession>
<evidence type="ECO:0000313" key="2">
    <source>
        <dbReference type="EMBL" id="SFU64029.1"/>
    </source>
</evidence>
<dbReference type="Proteomes" id="UP000199138">
    <property type="component" value="Unassembled WGS sequence"/>
</dbReference>
<dbReference type="AlphaFoldDB" id="A0A1I7HTX4"/>
<dbReference type="OrthoDB" id="1039148at2"/>
<keyword evidence="1" id="KW-0812">Transmembrane</keyword>
<dbReference type="EMBL" id="FPBK01000011">
    <property type="protein sequence ID" value="SFU64029.1"/>
    <property type="molecule type" value="Genomic_DNA"/>
</dbReference>
<proteinExistence type="predicted"/>
<keyword evidence="1" id="KW-1133">Transmembrane helix</keyword>
<evidence type="ECO:0000313" key="3">
    <source>
        <dbReference type="Proteomes" id="UP000199138"/>
    </source>
</evidence>
<dbReference type="STRING" id="1224947.SAMN05216480_1115"/>
<sequence length="211" mass="24213">MKNPYPTIYDVLQKHRWIVLALVIGSFVTVLGSVGFVVYSVQQSKKEAFVLSPEGAVIPLRLEELRKYSKVEALAQLEQFHRLFYGLEAGNYEKRIEKALWLGDQTVSEVYQQKRSEGVYNRLLQYSLVQQVLSVRSEIDGETVPFGFRTVVLFEIKRGTVTDTYELVTTGKLIGVDRSFPENPHGLLLTEYYEQSLRKLTEEEVANLNED</sequence>
<dbReference type="RefSeq" id="WP_093025675.1">
    <property type="nucleotide sequence ID" value="NZ_FPBK01000011.1"/>
</dbReference>
<organism evidence="2 3">
    <name type="scientific">Pustulibacterium marinum</name>
    <dbReference type="NCBI Taxonomy" id="1224947"/>
    <lineage>
        <taxon>Bacteria</taxon>
        <taxon>Pseudomonadati</taxon>
        <taxon>Bacteroidota</taxon>
        <taxon>Flavobacteriia</taxon>
        <taxon>Flavobacteriales</taxon>
        <taxon>Flavobacteriaceae</taxon>
        <taxon>Pustulibacterium</taxon>
    </lineage>
</organism>
<reference evidence="2 3" key="1">
    <citation type="submission" date="2016-10" db="EMBL/GenBank/DDBJ databases">
        <authorList>
            <person name="de Groot N.N."/>
        </authorList>
    </citation>
    <scope>NUCLEOTIDE SEQUENCE [LARGE SCALE GENOMIC DNA]</scope>
    <source>
        <strain evidence="2 3">CGMCC 1.12333</strain>
    </source>
</reference>
<evidence type="ECO:0000256" key="1">
    <source>
        <dbReference type="SAM" id="Phobius"/>
    </source>
</evidence>
<feature type="transmembrane region" description="Helical" evidence="1">
    <location>
        <begin position="17"/>
        <end position="39"/>
    </location>
</feature>
<keyword evidence="1" id="KW-0472">Membrane</keyword>
<keyword evidence="3" id="KW-1185">Reference proteome</keyword>
<name>A0A1I7HTX4_9FLAO</name>
<evidence type="ECO:0008006" key="4">
    <source>
        <dbReference type="Google" id="ProtNLM"/>
    </source>
</evidence>
<gene>
    <name evidence="2" type="ORF">SAMN05216480_1115</name>
</gene>
<protein>
    <recommendedName>
        <fullName evidence="4">Bacteroides conjugative transposon TraK protein</fullName>
    </recommendedName>
</protein>